<keyword evidence="2" id="KW-0378">Hydrolase</keyword>
<dbReference type="CDD" id="cd18808">
    <property type="entry name" value="SF1_C_Upf1"/>
    <property type="match status" value="1"/>
</dbReference>
<evidence type="ECO:0000313" key="6">
    <source>
        <dbReference type="EMBL" id="KAL0383571.1"/>
    </source>
</evidence>
<accession>A0AAW2RTK9</accession>
<evidence type="ECO:0000256" key="4">
    <source>
        <dbReference type="ARBA" id="ARBA00022840"/>
    </source>
</evidence>
<keyword evidence="3" id="KW-0347">Helicase</keyword>
<dbReference type="GO" id="GO:0005524">
    <property type="term" value="F:ATP binding"/>
    <property type="evidence" value="ECO:0007669"/>
    <property type="project" value="UniProtKB-KW"/>
</dbReference>
<evidence type="ECO:0000256" key="3">
    <source>
        <dbReference type="ARBA" id="ARBA00022806"/>
    </source>
</evidence>
<dbReference type="GO" id="GO:0016787">
    <property type="term" value="F:hydrolase activity"/>
    <property type="evidence" value="ECO:0007669"/>
    <property type="project" value="UniProtKB-KW"/>
</dbReference>
<dbReference type="AlphaFoldDB" id="A0AAW2RTK9"/>
<reference evidence="6" key="1">
    <citation type="submission" date="2020-06" db="EMBL/GenBank/DDBJ databases">
        <authorList>
            <person name="Li T."/>
            <person name="Hu X."/>
            <person name="Zhang T."/>
            <person name="Song X."/>
            <person name="Zhang H."/>
            <person name="Dai N."/>
            <person name="Sheng W."/>
            <person name="Hou X."/>
            <person name="Wei L."/>
        </authorList>
    </citation>
    <scope>NUCLEOTIDE SEQUENCE</scope>
    <source>
        <strain evidence="6">KEN8</strain>
        <tissue evidence="6">Leaf</tissue>
    </source>
</reference>
<dbReference type="SUPFAM" id="SSF52540">
    <property type="entry name" value="P-loop containing nucleoside triphosphate hydrolases"/>
    <property type="match status" value="1"/>
</dbReference>
<dbReference type="FunFam" id="3.40.50.300:FF:000326">
    <property type="entry name" value="P-loop containing nucleoside triphosphate hydrolase"/>
    <property type="match status" value="1"/>
</dbReference>
<name>A0AAW2RTK9_9LAMI</name>
<dbReference type="EMBL" id="JACGWM010000003">
    <property type="protein sequence ID" value="KAL0383571.1"/>
    <property type="molecule type" value="Genomic_DNA"/>
</dbReference>
<keyword evidence="6" id="KW-0238">DNA-binding</keyword>
<dbReference type="Pfam" id="PF13087">
    <property type="entry name" value="AAA_12"/>
    <property type="match status" value="1"/>
</dbReference>
<gene>
    <name evidence="6" type="ORF">Scaly_0644400</name>
</gene>
<protein>
    <submittedName>
        <fullName evidence="6">DNA-binding protein SMUBP-2</fullName>
    </submittedName>
</protein>
<dbReference type="Gene3D" id="3.40.50.300">
    <property type="entry name" value="P-loop containing nucleotide triphosphate hydrolases"/>
    <property type="match status" value="2"/>
</dbReference>
<dbReference type="PANTHER" id="PTHR43788">
    <property type="entry name" value="DNA2/NAM7 HELICASE FAMILY MEMBER"/>
    <property type="match status" value="1"/>
</dbReference>
<comment type="caution">
    <text evidence="6">The sequence shown here is derived from an EMBL/GenBank/DDBJ whole genome shotgun (WGS) entry which is preliminary data.</text>
</comment>
<evidence type="ECO:0000256" key="1">
    <source>
        <dbReference type="ARBA" id="ARBA00022741"/>
    </source>
</evidence>
<keyword evidence="1" id="KW-0547">Nucleotide-binding</keyword>
<evidence type="ECO:0000259" key="5">
    <source>
        <dbReference type="Pfam" id="PF13087"/>
    </source>
</evidence>
<dbReference type="PANTHER" id="PTHR43788:SF8">
    <property type="entry name" value="DNA-BINDING PROTEIN SMUBP-2"/>
    <property type="match status" value="1"/>
</dbReference>
<dbReference type="GO" id="GO:0003677">
    <property type="term" value="F:DNA binding"/>
    <property type="evidence" value="ECO:0007669"/>
    <property type="project" value="UniProtKB-KW"/>
</dbReference>
<feature type="domain" description="DNA2/NAM7 helicase-like C-terminal" evidence="5">
    <location>
        <begin position="32"/>
        <end position="228"/>
    </location>
</feature>
<dbReference type="InterPro" id="IPR027417">
    <property type="entry name" value="P-loop_NTPase"/>
</dbReference>
<dbReference type="InterPro" id="IPR047187">
    <property type="entry name" value="SF1_C_Upf1"/>
</dbReference>
<dbReference type="GO" id="GO:0043139">
    <property type="term" value="F:5'-3' DNA helicase activity"/>
    <property type="evidence" value="ECO:0007669"/>
    <property type="project" value="TreeGrafter"/>
</dbReference>
<evidence type="ECO:0000256" key="2">
    <source>
        <dbReference type="ARBA" id="ARBA00022801"/>
    </source>
</evidence>
<dbReference type="InterPro" id="IPR050534">
    <property type="entry name" value="Coronavir_polyprotein_1ab"/>
</dbReference>
<dbReference type="InterPro" id="IPR041679">
    <property type="entry name" value="DNA2/NAM7-like_C"/>
</dbReference>
<keyword evidence="4" id="KW-0067">ATP-binding</keyword>
<sequence>MKEAGPRCILAGDHLQLPPTIQSVEAEKKGLGRTLFERLTDLYGDDVTSMLTVQYRMHELIMNWSSEELYDGKIKAHSSVAAHTLYELEDVKKSSSTEPTLLLIDIAGCDMEEKKDEEDSTLNEGEAAVAIAHARRLVESGVQAANVGIITPYAAQVVQLKMLKSKEDKLKDMEISTVDGFQGREKEAIIISMVRSNSKKEVGFLSDRRRMNVAVTRARRQCCIVCDTETVSSDKFLERLIEYFEEHGEYLSASEYGTE</sequence>
<proteinExistence type="predicted"/>
<reference evidence="6" key="2">
    <citation type="journal article" date="2024" name="Plant">
        <title>Genomic evolution and insights into agronomic trait innovations of Sesamum species.</title>
        <authorList>
            <person name="Miao H."/>
            <person name="Wang L."/>
            <person name="Qu L."/>
            <person name="Liu H."/>
            <person name="Sun Y."/>
            <person name="Le M."/>
            <person name="Wang Q."/>
            <person name="Wei S."/>
            <person name="Zheng Y."/>
            <person name="Lin W."/>
            <person name="Duan Y."/>
            <person name="Cao H."/>
            <person name="Xiong S."/>
            <person name="Wang X."/>
            <person name="Wei L."/>
            <person name="Li C."/>
            <person name="Ma Q."/>
            <person name="Ju M."/>
            <person name="Zhao R."/>
            <person name="Li G."/>
            <person name="Mu C."/>
            <person name="Tian Q."/>
            <person name="Mei H."/>
            <person name="Zhang T."/>
            <person name="Gao T."/>
            <person name="Zhang H."/>
        </authorList>
    </citation>
    <scope>NUCLEOTIDE SEQUENCE</scope>
    <source>
        <strain evidence="6">KEN8</strain>
    </source>
</reference>
<organism evidence="6">
    <name type="scientific">Sesamum calycinum</name>
    <dbReference type="NCBI Taxonomy" id="2727403"/>
    <lineage>
        <taxon>Eukaryota</taxon>
        <taxon>Viridiplantae</taxon>
        <taxon>Streptophyta</taxon>
        <taxon>Embryophyta</taxon>
        <taxon>Tracheophyta</taxon>
        <taxon>Spermatophyta</taxon>
        <taxon>Magnoliopsida</taxon>
        <taxon>eudicotyledons</taxon>
        <taxon>Gunneridae</taxon>
        <taxon>Pentapetalae</taxon>
        <taxon>asterids</taxon>
        <taxon>lamiids</taxon>
        <taxon>Lamiales</taxon>
        <taxon>Pedaliaceae</taxon>
        <taxon>Sesamum</taxon>
    </lineage>
</organism>
<dbReference type="GO" id="GO:0005694">
    <property type="term" value="C:chromosome"/>
    <property type="evidence" value="ECO:0007669"/>
    <property type="project" value="UniProtKB-ARBA"/>
</dbReference>